<dbReference type="SUPFAM" id="SSF53182">
    <property type="entry name" value="Pyrrolidone carboxyl peptidase (pyroglutamate aminopeptidase)"/>
    <property type="match status" value="1"/>
</dbReference>
<dbReference type="GO" id="GO:0016920">
    <property type="term" value="F:pyroglutamyl-peptidase activity"/>
    <property type="evidence" value="ECO:0007669"/>
    <property type="project" value="UniProtKB-EC"/>
</dbReference>
<accession>A0ABU4SKF1</accession>
<feature type="active site" evidence="9">
    <location>
        <position position="167"/>
    </location>
</feature>
<sequence>MKTILVTAFEPFGGESINPSWEAVRPLQGCQIDGAHVEVCQLPCVFDTSLEHLYAAIERVKPEVVISIGEAGSRTNITVERIGININDASIPDNAGKKPIDTPVIINGPAAYFSTLPIKSIVSDLRKSGIPANISQTAGTFVCNHVMYGLLHYLNQHYPAVRGGFIHVPYLPEQAARYSDIASMSVEVMTAALEIAMATVLKNAKDIAVTGGTTN</sequence>
<keyword evidence="8 9" id="KW-0788">Thiol protease</keyword>
<dbReference type="PROSITE" id="PS01334">
    <property type="entry name" value="PYRASE_CYS"/>
    <property type="match status" value="1"/>
</dbReference>
<evidence type="ECO:0000256" key="8">
    <source>
        <dbReference type="ARBA" id="ARBA00022807"/>
    </source>
</evidence>
<dbReference type="InterPro" id="IPR000816">
    <property type="entry name" value="Peptidase_C15"/>
</dbReference>
<dbReference type="HAMAP" id="MF_00417">
    <property type="entry name" value="Pyrrolid_peptidase"/>
    <property type="match status" value="1"/>
</dbReference>
<keyword evidence="7 9" id="KW-0378">Hydrolase</keyword>
<dbReference type="RefSeq" id="WP_319925807.1">
    <property type="nucleotide sequence ID" value="NZ_VCDP01000025.1"/>
</dbReference>
<comment type="similarity">
    <text evidence="4 9">Belongs to the peptidase C15 family.</text>
</comment>
<keyword evidence="5 9" id="KW-0963">Cytoplasm</keyword>
<dbReference type="PANTHER" id="PTHR23402">
    <property type="entry name" value="PROTEASE FAMILY C15 PYROGLUTAMYL-PEPTIDASE I-RELATED"/>
    <property type="match status" value="1"/>
</dbReference>
<evidence type="ECO:0000256" key="7">
    <source>
        <dbReference type="ARBA" id="ARBA00022801"/>
    </source>
</evidence>
<dbReference type="CDD" id="cd00501">
    <property type="entry name" value="Peptidase_C15"/>
    <property type="match status" value="1"/>
</dbReference>
<comment type="function">
    <text evidence="2 9">Removes 5-oxoproline from various penultimate amino acid residues except L-proline.</text>
</comment>
<evidence type="ECO:0000256" key="10">
    <source>
        <dbReference type="PROSITE-ProRule" id="PRU10076"/>
    </source>
</evidence>
<evidence type="ECO:0000313" key="13">
    <source>
        <dbReference type="Proteomes" id="UP001271640"/>
    </source>
</evidence>
<dbReference type="Gene3D" id="3.40.630.20">
    <property type="entry name" value="Peptidase C15, pyroglutamyl peptidase I-like"/>
    <property type="match status" value="1"/>
</dbReference>
<comment type="subunit">
    <text evidence="9">Homotetramer.</text>
</comment>
<dbReference type="PROSITE" id="PS01333">
    <property type="entry name" value="PYRASE_GLU"/>
    <property type="match status" value="1"/>
</dbReference>
<dbReference type="Proteomes" id="UP001271640">
    <property type="component" value="Unassembled WGS sequence"/>
</dbReference>
<proteinExistence type="inferred from homology"/>
<dbReference type="PRINTS" id="PR00706">
    <property type="entry name" value="PYROGLUPTASE"/>
</dbReference>
<evidence type="ECO:0000256" key="9">
    <source>
        <dbReference type="HAMAP-Rule" id="MF_00417"/>
    </source>
</evidence>
<organism evidence="12 13">
    <name type="scientific">Xenorhabdus littoralis</name>
    <dbReference type="NCBI Taxonomy" id="2582835"/>
    <lineage>
        <taxon>Bacteria</taxon>
        <taxon>Pseudomonadati</taxon>
        <taxon>Pseudomonadota</taxon>
        <taxon>Gammaproteobacteria</taxon>
        <taxon>Enterobacterales</taxon>
        <taxon>Morganellaceae</taxon>
        <taxon>Xenorhabdus</taxon>
    </lineage>
</organism>
<reference evidence="13" key="1">
    <citation type="journal article" date="2024" name="Toxins">
        <title>Genome Sequence Analysis of Native Xenorhabdus Strains Isolated from Entomopathogenic Nematodes in Argentina.</title>
        <authorList>
            <person name="Palma L."/>
            <person name="Frizzo L."/>
            <person name="Kaiser S."/>
            <person name="Berry C."/>
            <person name="Caballero P."/>
            <person name="Bode H.B."/>
            <person name="Del Valle E.E."/>
        </authorList>
    </citation>
    <scope>NUCLEOTIDE SEQUENCE [LARGE SCALE GENOMIC DNA]</scope>
    <source>
        <strain evidence="13">Reich</strain>
    </source>
</reference>
<comment type="catalytic activity">
    <reaction evidence="1 9 10">
        <text>Release of an N-terminal pyroglutamyl group from a polypeptide, the second amino acid generally not being Pro.</text>
        <dbReference type="EC" id="3.4.19.3"/>
    </reaction>
</comment>
<name>A0ABU4SKF1_9GAMM</name>
<evidence type="ECO:0000256" key="1">
    <source>
        <dbReference type="ARBA" id="ARBA00001770"/>
    </source>
</evidence>
<feature type="active site" evidence="9 11">
    <location>
        <position position="143"/>
    </location>
</feature>
<evidence type="ECO:0000256" key="3">
    <source>
        <dbReference type="ARBA" id="ARBA00004496"/>
    </source>
</evidence>
<feature type="active site" evidence="9 10">
    <location>
        <position position="80"/>
    </location>
</feature>
<evidence type="ECO:0000256" key="4">
    <source>
        <dbReference type="ARBA" id="ARBA00006641"/>
    </source>
</evidence>
<keyword evidence="13" id="KW-1185">Reference proteome</keyword>
<evidence type="ECO:0000256" key="5">
    <source>
        <dbReference type="ARBA" id="ARBA00022490"/>
    </source>
</evidence>
<gene>
    <name evidence="9 12" type="primary">pcp</name>
    <name evidence="12" type="ORF">FE394_07675</name>
</gene>
<protein>
    <recommendedName>
        <fullName evidence="9">Pyrrolidone-carboxylate peptidase</fullName>
        <ecNumber evidence="9">3.4.19.3</ecNumber>
    </recommendedName>
    <alternativeName>
        <fullName evidence="9">5-oxoprolyl-peptidase</fullName>
    </alternativeName>
    <alternativeName>
        <fullName evidence="9">Pyroglutamyl-peptidase I</fullName>
        <shortName evidence="9">PGP-I</shortName>
        <shortName evidence="9">Pyrase</shortName>
    </alternativeName>
</protein>
<dbReference type="NCBIfam" id="NF009676">
    <property type="entry name" value="PRK13197.1"/>
    <property type="match status" value="1"/>
</dbReference>
<comment type="caution">
    <text evidence="12">The sequence shown here is derived from an EMBL/GenBank/DDBJ whole genome shotgun (WGS) entry which is preliminary data.</text>
</comment>
<dbReference type="InterPro" id="IPR029762">
    <property type="entry name" value="PGP-I_bact-type"/>
</dbReference>
<dbReference type="InterPro" id="IPR033694">
    <property type="entry name" value="PGPEP1_Cys_AS"/>
</dbReference>
<dbReference type="PIRSF" id="PIRSF015592">
    <property type="entry name" value="Prld-crbxl_pptds"/>
    <property type="match status" value="1"/>
</dbReference>
<dbReference type="InterPro" id="IPR016125">
    <property type="entry name" value="Peptidase_C15-like"/>
</dbReference>
<evidence type="ECO:0000256" key="11">
    <source>
        <dbReference type="PROSITE-ProRule" id="PRU10077"/>
    </source>
</evidence>
<dbReference type="InterPro" id="IPR033693">
    <property type="entry name" value="PGPEP1_Glu_AS"/>
</dbReference>
<dbReference type="InterPro" id="IPR036440">
    <property type="entry name" value="Peptidase_C15-like_sf"/>
</dbReference>
<dbReference type="EMBL" id="VCDP01000025">
    <property type="protein sequence ID" value="MDX7999080.1"/>
    <property type="molecule type" value="Genomic_DNA"/>
</dbReference>
<evidence type="ECO:0000256" key="6">
    <source>
        <dbReference type="ARBA" id="ARBA00022670"/>
    </source>
</evidence>
<dbReference type="PANTHER" id="PTHR23402:SF1">
    <property type="entry name" value="PYROGLUTAMYL-PEPTIDASE I"/>
    <property type="match status" value="1"/>
</dbReference>
<comment type="subcellular location">
    <subcellularLocation>
        <location evidence="3 9">Cytoplasm</location>
    </subcellularLocation>
</comment>
<dbReference type="Pfam" id="PF01470">
    <property type="entry name" value="Peptidase_C15"/>
    <property type="match status" value="1"/>
</dbReference>
<dbReference type="EC" id="3.4.19.3" evidence="9"/>
<keyword evidence="6 9" id="KW-0645">Protease</keyword>
<evidence type="ECO:0000313" key="12">
    <source>
        <dbReference type="EMBL" id="MDX7999080.1"/>
    </source>
</evidence>
<evidence type="ECO:0000256" key="2">
    <source>
        <dbReference type="ARBA" id="ARBA00002280"/>
    </source>
</evidence>
<dbReference type="NCBIfam" id="TIGR00504">
    <property type="entry name" value="pyro_pdase"/>
    <property type="match status" value="1"/>
</dbReference>